<proteinExistence type="predicted"/>
<dbReference type="InterPro" id="IPR009050">
    <property type="entry name" value="Globin-like_sf"/>
</dbReference>
<dbReference type="EMBL" id="BONF01000016">
    <property type="protein sequence ID" value="GIF81803.1"/>
    <property type="molecule type" value="Genomic_DNA"/>
</dbReference>
<gene>
    <name evidence="5" type="ORF">Cba03nite_31520</name>
</gene>
<dbReference type="Pfam" id="PF01152">
    <property type="entry name" value="Bac_globin"/>
    <property type="match status" value="1"/>
</dbReference>
<dbReference type="GO" id="GO:0019825">
    <property type="term" value="F:oxygen binding"/>
    <property type="evidence" value="ECO:0007669"/>
    <property type="project" value="InterPro"/>
</dbReference>
<evidence type="ECO:0000256" key="3">
    <source>
        <dbReference type="ARBA" id="ARBA00022723"/>
    </source>
</evidence>
<evidence type="ECO:0000256" key="1">
    <source>
        <dbReference type="ARBA" id="ARBA00022448"/>
    </source>
</evidence>
<dbReference type="GO" id="GO:0046872">
    <property type="term" value="F:metal ion binding"/>
    <property type="evidence" value="ECO:0007669"/>
    <property type="project" value="UniProtKB-KW"/>
</dbReference>
<keyword evidence="4" id="KW-0408">Iron</keyword>
<sequence length="142" mass="16051">MEGTVRTDIADRADITALVTDFYTRVYADDLIGPIFTEVARLDLAAHLPIMCDFWESVLLNPGTYRRNALAPHVALSRRAALERRHFDRWLRLWHETLDDRHEGPRADQAKRQAIRIAASLRRRLAGGTGTEFVTIATSPAA</sequence>
<evidence type="ECO:0000313" key="5">
    <source>
        <dbReference type="EMBL" id="GIF81803.1"/>
    </source>
</evidence>
<keyword evidence="3" id="KW-0479">Metal-binding</keyword>
<dbReference type="SUPFAM" id="SSF46458">
    <property type="entry name" value="Globin-like"/>
    <property type="match status" value="1"/>
</dbReference>
<dbReference type="InterPro" id="IPR001486">
    <property type="entry name" value="Hemoglobin_trunc"/>
</dbReference>
<keyword evidence="1" id="KW-0813">Transport</keyword>
<dbReference type="GO" id="GO:0020037">
    <property type="term" value="F:heme binding"/>
    <property type="evidence" value="ECO:0007669"/>
    <property type="project" value="InterPro"/>
</dbReference>
<name>A0A8J3JJE5_9ACTN</name>
<organism evidence="5 6">
    <name type="scientific">Catellatospora bangladeshensis</name>
    <dbReference type="NCBI Taxonomy" id="310355"/>
    <lineage>
        <taxon>Bacteria</taxon>
        <taxon>Bacillati</taxon>
        <taxon>Actinomycetota</taxon>
        <taxon>Actinomycetes</taxon>
        <taxon>Micromonosporales</taxon>
        <taxon>Micromonosporaceae</taxon>
        <taxon>Catellatospora</taxon>
    </lineage>
</organism>
<keyword evidence="6" id="KW-1185">Reference proteome</keyword>
<dbReference type="InterPro" id="IPR012292">
    <property type="entry name" value="Globin/Proto"/>
</dbReference>
<comment type="caution">
    <text evidence="5">The sequence shown here is derived from an EMBL/GenBank/DDBJ whole genome shotgun (WGS) entry which is preliminary data.</text>
</comment>
<protein>
    <recommendedName>
        <fullName evidence="7">Group III truncated hemoglobin</fullName>
    </recommendedName>
</protein>
<accession>A0A8J3JJE5</accession>
<evidence type="ECO:0000256" key="4">
    <source>
        <dbReference type="ARBA" id="ARBA00023004"/>
    </source>
</evidence>
<keyword evidence="2" id="KW-0349">Heme</keyword>
<dbReference type="CDD" id="cd08916">
    <property type="entry name" value="TrHb3_P"/>
    <property type="match status" value="1"/>
</dbReference>
<dbReference type="Proteomes" id="UP000601223">
    <property type="component" value="Unassembled WGS sequence"/>
</dbReference>
<evidence type="ECO:0008006" key="7">
    <source>
        <dbReference type="Google" id="ProtNLM"/>
    </source>
</evidence>
<dbReference type="AlphaFoldDB" id="A0A8J3JJE5"/>
<reference evidence="5 6" key="1">
    <citation type="submission" date="2021-01" db="EMBL/GenBank/DDBJ databases">
        <title>Whole genome shotgun sequence of Catellatospora bangladeshensis NBRC 107357.</title>
        <authorList>
            <person name="Komaki H."/>
            <person name="Tamura T."/>
        </authorList>
    </citation>
    <scope>NUCLEOTIDE SEQUENCE [LARGE SCALE GENOMIC DNA]</scope>
    <source>
        <strain evidence="5 6">NBRC 107357</strain>
    </source>
</reference>
<dbReference type="Gene3D" id="1.10.490.10">
    <property type="entry name" value="Globins"/>
    <property type="match status" value="1"/>
</dbReference>
<evidence type="ECO:0000313" key="6">
    <source>
        <dbReference type="Proteomes" id="UP000601223"/>
    </source>
</evidence>
<evidence type="ECO:0000256" key="2">
    <source>
        <dbReference type="ARBA" id="ARBA00022617"/>
    </source>
</evidence>